<evidence type="ECO:0000313" key="6">
    <source>
        <dbReference type="Proteomes" id="UP000825729"/>
    </source>
</evidence>
<evidence type="ECO:0008006" key="7">
    <source>
        <dbReference type="Google" id="ProtNLM"/>
    </source>
</evidence>
<feature type="compositionally biased region" description="Polar residues" evidence="1">
    <location>
        <begin position="219"/>
        <end position="229"/>
    </location>
</feature>
<accession>A0AAV7E034</accession>
<dbReference type="Pfam" id="PF23399">
    <property type="entry name" value="LTI65_PGEED"/>
    <property type="match status" value="1"/>
</dbReference>
<evidence type="ECO:0000313" key="5">
    <source>
        <dbReference type="EMBL" id="KAG9441166.1"/>
    </source>
</evidence>
<feature type="compositionally biased region" description="Basic residues" evidence="1">
    <location>
        <begin position="37"/>
        <end position="47"/>
    </location>
</feature>
<gene>
    <name evidence="5" type="ORF">H6P81_017020</name>
</gene>
<dbReference type="Pfam" id="PF23402">
    <property type="entry name" value="LTI65_LTI78_NYQTKV"/>
    <property type="match status" value="1"/>
</dbReference>
<dbReference type="InterPro" id="IPR057059">
    <property type="entry name" value="LTI65/LTI78_PGEED"/>
</dbReference>
<dbReference type="InterPro" id="IPR056605">
    <property type="entry name" value="LTI65_LTI78_N"/>
</dbReference>
<comment type="caution">
    <text evidence="5">The sequence shown here is derived from an EMBL/GenBank/DDBJ whole genome shotgun (WGS) entry which is preliminary data.</text>
</comment>
<evidence type="ECO:0000259" key="3">
    <source>
        <dbReference type="Pfam" id="PF23402"/>
    </source>
</evidence>
<evidence type="ECO:0000259" key="4">
    <source>
        <dbReference type="Pfam" id="PF23403"/>
    </source>
</evidence>
<feature type="region of interest" description="Disordered" evidence="1">
    <location>
        <begin position="371"/>
        <end position="399"/>
    </location>
</feature>
<keyword evidence="6" id="KW-1185">Reference proteome</keyword>
<feature type="compositionally biased region" description="Basic and acidic residues" evidence="1">
    <location>
        <begin position="325"/>
        <end position="339"/>
    </location>
</feature>
<feature type="compositionally biased region" description="Basic and acidic residues" evidence="1">
    <location>
        <begin position="431"/>
        <end position="450"/>
    </location>
</feature>
<feature type="compositionally biased region" description="Polar residues" evidence="1">
    <location>
        <begin position="111"/>
        <end position="128"/>
    </location>
</feature>
<dbReference type="Pfam" id="PF23403">
    <property type="entry name" value="LTI65_LTI78_N"/>
    <property type="match status" value="1"/>
</dbReference>
<feature type="region of interest" description="Disordered" evidence="1">
    <location>
        <begin position="1"/>
        <end position="242"/>
    </location>
</feature>
<feature type="domain" description="LTI65/LTI78 NYQTKV repeat" evidence="3">
    <location>
        <begin position="147"/>
        <end position="200"/>
    </location>
</feature>
<feature type="compositionally biased region" description="Basic and acidic residues" evidence="1">
    <location>
        <begin position="48"/>
        <end position="65"/>
    </location>
</feature>
<dbReference type="PANTHER" id="PTHR33836">
    <property type="entry name" value="LOW-TEMPERATURE-INDUCED 65 KDA PROTEIN-RELATED"/>
    <property type="match status" value="1"/>
</dbReference>
<dbReference type="AlphaFoldDB" id="A0AAV7E034"/>
<dbReference type="PANTHER" id="PTHR33836:SF1">
    <property type="entry name" value="LOW-TEMPERATURE-INDUCED 65 KDA PROTEIN-RELATED"/>
    <property type="match status" value="1"/>
</dbReference>
<reference evidence="5 6" key="1">
    <citation type="submission" date="2021-07" db="EMBL/GenBank/DDBJ databases">
        <title>The Aristolochia fimbriata genome: insights into angiosperm evolution, floral development and chemical biosynthesis.</title>
        <authorList>
            <person name="Jiao Y."/>
        </authorList>
    </citation>
    <scope>NUCLEOTIDE SEQUENCE [LARGE SCALE GENOMIC DNA]</scope>
    <source>
        <strain evidence="5">IBCAS-2021</strain>
        <tissue evidence="5">Leaf</tissue>
    </source>
</reference>
<evidence type="ECO:0000256" key="1">
    <source>
        <dbReference type="SAM" id="MobiDB-lite"/>
    </source>
</evidence>
<feature type="compositionally biased region" description="Basic and acidic residues" evidence="1">
    <location>
        <begin position="142"/>
        <end position="160"/>
    </location>
</feature>
<organism evidence="5 6">
    <name type="scientific">Aristolochia fimbriata</name>
    <name type="common">White veined hardy Dutchman's pipe vine</name>
    <dbReference type="NCBI Taxonomy" id="158543"/>
    <lineage>
        <taxon>Eukaryota</taxon>
        <taxon>Viridiplantae</taxon>
        <taxon>Streptophyta</taxon>
        <taxon>Embryophyta</taxon>
        <taxon>Tracheophyta</taxon>
        <taxon>Spermatophyta</taxon>
        <taxon>Magnoliopsida</taxon>
        <taxon>Magnoliidae</taxon>
        <taxon>Piperales</taxon>
        <taxon>Aristolochiaceae</taxon>
        <taxon>Aristolochia</taxon>
    </lineage>
</organism>
<feature type="compositionally biased region" description="Polar residues" evidence="1">
    <location>
        <begin position="14"/>
        <end position="23"/>
    </location>
</feature>
<sequence>METPGGVAVHGRSHQQFPHSTAADQGEDDQQHEKKSVLKKVKAKAKKIKETLTKHGHGRDEHEANYPESYGEDADDDDDDDDEEIDQDPEVHGAPMYETTGQRKFAVEDSISGQQGANIGNLQRSDAGQQKEGLKLVAGEADSGKFTELEKDPHAPRDPGESFSMGNYESKVTDPTRSGGAEEDVDPVIRDFKAMNVSGEMKYGPTGSHDQFSPEAPSNCENLESTASAPQEPPPETYAGKITSAATALAGTAVSTKDAVASKLGYGGGDNKTEGNESDEKSGTATAGEGYGERIKATLAPLYEKVADAGSSAATKIRGAATGGGEKEEVRVEETEGGVKRSSAGVPMSQYLSERLKPGEEDRALSQLISDTIHKRKDVPEEAQSATSVAVPESAGSGMGVVGMIRGAVTSLFGKGDSQASAKSAGGPAAEAEHVGEENQGGRRLQESGN</sequence>
<dbReference type="InterPro" id="IPR037491">
    <property type="entry name" value="LTI78/LTI65"/>
</dbReference>
<proteinExistence type="predicted"/>
<protein>
    <recommendedName>
        <fullName evidence="7">Low-temperature-induced 65 kDa protein-like</fullName>
    </recommendedName>
</protein>
<name>A0AAV7E034_ARIFI</name>
<dbReference type="Proteomes" id="UP000825729">
    <property type="component" value="Unassembled WGS sequence"/>
</dbReference>
<feature type="region of interest" description="Disordered" evidence="1">
    <location>
        <begin position="262"/>
        <end position="292"/>
    </location>
</feature>
<dbReference type="GO" id="GO:0009737">
    <property type="term" value="P:response to abscisic acid"/>
    <property type="evidence" value="ECO:0007669"/>
    <property type="project" value="InterPro"/>
</dbReference>
<feature type="compositionally biased region" description="Basic and acidic residues" evidence="1">
    <location>
        <begin position="271"/>
        <end position="282"/>
    </location>
</feature>
<dbReference type="GO" id="GO:0006950">
    <property type="term" value="P:response to stress"/>
    <property type="evidence" value="ECO:0007669"/>
    <property type="project" value="TreeGrafter"/>
</dbReference>
<dbReference type="EMBL" id="JAINDJ010000007">
    <property type="protein sequence ID" value="KAG9441166.1"/>
    <property type="molecule type" value="Genomic_DNA"/>
</dbReference>
<feature type="region of interest" description="Disordered" evidence="1">
    <location>
        <begin position="310"/>
        <end position="346"/>
    </location>
</feature>
<evidence type="ECO:0000259" key="2">
    <source>
        <dbReference type="Pfam" id="PF23399"/>
    </source>
</evidence>
<feature type="domain" description="LTI65/LTI78 N-terminal" evidence="4">
    <location>
        <begin position="30"/>
        <end position="100"/>
    </location>
</feature>
<dbReference type="InterPro" id="IPR057058">
    <property type="entry name" value="LTI65_LTI78_NYQTKV"/>
</dbReference>
<feature type="compositionally biased region" description="Acidic residues" evidence="1">
    <location>
        <begin position="70"/>
        <end position="88"/>
    </location>
</feature>
<feature type="domain" description="LTI65/LTI78 PGEED repeat" evidence="2">
    <location>
        <begin position="345"/>
        <end position="373"/>
    </location>
</feature>
<feature type="region of interest" description="Disordered" evidence="1">
    <location>
        <begin position="415"/>
        <end position="450"/>
    </location>
</feature>